<feature type="region of interest" description="Disordered" evidence="1">
    <location>
        <begin position="415"/>
        <end position="436"/>
    </location>
</feature>
<evidence type="ECO:0000256" key="1">
    <source>
        <dbReference type="SAM" id="MobiDB-lite"/>
    </source>
</evidence>
<keyword evidence="3" id="KW-1185">Reference proteome</keyword>
<feature type="region of interest" description="Disordered" evidence="1">
    <location>
        <begin position="81"/>
        <end position="126"/>
    </location>
</feature>
<name>A0ABQ0LEQ3_MYCCL</name>
<proteinExistence type="predicted"/>
<feature type="region of interest" description="Disordered" evidence="1">
    <location>
        <begin position="1"/>
        <end position="64"/>
    </location>
</feature>
<dbReference type="EMBL" id="DF845674">
    <property type="protein sequence ID" value="GAT49578.1"/>
    <property type="molecule type" value="Genomic_DNA"/>
</dbReference>
<gene>
    <name evidence="2" type="ORF">MCHLO_06883</name>
</gene>
<reference evidence="2" key="1">
    <citation type="submission" date="2014-09" db="EMBL/GenBank/DDBJ databases">
        <title>Genome sequence of the luminous mushroom Mycena chlorophos for searching fungal bioluminescence genes.</title>
        <authorList>
            <person name="Tanaka Y."/>
            <person name="Kasuga D."/>
            <person name="Oba Y."/>
            <person name="Hase S."/>
            <person name="Sato K."/>
            <person name="Oba Y."/>
            <person name="Sakakibara Y."/>
        </authorList>
    </citation>
    <scope>NUCLEOTIDE SEQUENCE</scope>
</reference>
<feature type="compositionally biased region" description="Basic and acidic residues" evidence="1">
    <location>
        <begin position="43"/>
        <end position="62"/>
    </location>
</feature>
<dbReference type="Proteomes" id="UP000815677">
    <property type="component" value="Unassembled WGS sequence"/>
</dbReference>
<organism evidence="2 3">
    <name type="scientific">Mycena chlorophos</name>
    <name type="common">Agaric fungus</name>
    <name type="synonym">Agaricus chlorophos</name>
    <dbReference type="NCBI Taxonomy" id="658473"/>
    <lineage>
        <taxon>Eukaryota</taxon>
        <taxon>Fungi</taxon>
        <taxon>Dikarya</taxon>
        <taxon>Basidiomycota</taxon>
        <taxon>Agaricomycotina</taxon>
        <taxon>Agaricomycetes</taxon>
        <taxon>Agaricomycetidae</taxon>
        <taxon>Agaricales</taxon>
        <taxon>Marasmiineae</taxon>
        <taxon>Mycenaceae</taxon>
        <taxon>Mycena</taxon>
    </lineage>
</organism>
<accession>A0ABQ0LEQ3</accession>
<evidence type="ECO:0008006" key="4">
    <source>
        <dbReference type="Google" id="ProtNLM"/>
    </source>
</evidence>
<protein>
    <recommendedName>
        <fullName evidence="4">SET domain-containing protein</fullName>
    </recommendedName>
</protein>
<sequence>MPCRSTRNCLAFSAERAPTEPEDTRRRVAGLRPSPSSPAEETNPAKDVDPPDDTHLPPRTQRDLVSWTKHAVAVSLTSRAYASTATPSSHPSAKRRPSPPIKTPTMSGKGKALTPRPALNKAKKEAQAARRKRIQAGIVVALVAWGAYATVTSETGVKTVAGACRSWAGGSFAPELDPTMHPLSAWSLPENITLFRPSPSSNEPTCLPWSNQRQVYRTPSADSPADAGPLTAFAADALIVVPRAALNDTFVLLRRNLGMGVESKTVQETGKITYSVPEEDVEAPDGDDDVPVSLAVFHSDPEVLAGMRICRLAKVGEEGKVVGVGIFRDPTYDTPQCPWSSTPPADEPITRWIHVAAAVRFPLTDDGSPIVVRRFVTELGTGYAQDFSEIWEKGQQIEFLSGSVEGQDVARVGGEDGEVEAEDQMQGAVAENPGEE</sequence>
<feature type="compositionally biased region" description="Basic and acidic residues" evidence="1">
    <location>
        <begin position="17"/>
        <end position="26"/>
    </location>
</feature>
<evidence type="ECO:0000313" key="2">
    <source>
        <dbReference type="EMBL" id="GAT49578.1"/>
    </source>
</evidence>
<feature type="compositionally biased region" description="Low complexity" evidence="1">
    <location>
        <begin position="81"/>
        <end position="91"/>
    </location>
</feature>
<evidence type="ECO:0000313" key="3">
    <source>
        <dbReference type="Proteomes" id="UP000815677"/>
    </source>
</evidence>